<dbReference type="CDD" id="cd05233">
    <property type="entry name" value="SDR_c"/>
    <property type="match status" value="1"/>
</dbReference>
<dbReference type="RefSeq" id="WP_163908427.1">
    <property type="nucleotide sequence ID" value="NZ_AP022600.1"/>
</dbReference>
<organism evidence="3 4">
    <name type="scientific">Mycolicibacterium tokaiense</name>
    <dbReference type="NCBI Taxonomy" id="39695"/>
    <lineage>
        <taxon>Bacteria</taxon>
        <taxon>Bacillati</taxon>
        <taxon>Actinomycetota</taxon>
        <taxon>Actinomycetes</taxon>
        <taxon>Mycobacteriales</taxon>
        <taxon>Mycobacteriaceae</taxon>
        <taxon>Mycolicibacterium</taxon>
    </lineage>
</organism>
<dbReference type="Proteomes" id="UP000254978">
    <property type="component" value="Unassembled WGS sequence"/>
</dbReference>
<proteinExistence type="inferred from homology"/>
<dbReference type="SUPFAM" id="SSF51735">
    <property type="entry name" value="NAD(P)-binding Rossmann-fold domains"/>
    <property type="match status" value="1"/>
</dbReference>
<dbReference type="PRINTS" id="PR00080">
    <property type="entry name" value="SDRFAMILY"/>
</dbReference>
<dbReference type="PANTHER" id="PTHR42760">
    <property type="entry name" value="SHORT-CHAIN DEHYDROGENASES/REDUCTASES FAMILY MEMBER"/>
    <property type="match status" value="1"/>
</dbReference>
<evidence type="ECO:0000313" key="4">
    <source>
        <dbReference type="Proteomes" id="UP000254978"/>
    </source>
</evidence>
<dbReference type="PROSITE" id="PS00061">
    <property type="entry name" value="ADH_SHORT"/>
    <property type="match status" value="1"/>
</dbReference>
<evidence type="ECO:0000256" key="1">
    <source>
        <dbReference type="ARBA" id="ARBA00006484"/>
    </source>
</evidence>
<evidence type="ECO:0000313" key="3">
    <source>
        <dbReference type="EMBL" id="STZ62148.1"/>
    </source>
</evidence>
<dbReference type="FunFam" id="3.40.50.720:FF:000084">
    <property type="entry name" value="Short-chain dehydrogenase reductase"/>
    <property type="match status" value="1"/>
</dbReference>
<dbReference type="Gene3D" id="3.40.50.720">
    <property type="entry name" value="NAD(P)-binding Rossmann-like Domain"/>
    <property type="match status" value="1"/>
</dbReference>
<keyword evidence="4" id="KW-1185">Reference proteome</keyword>
<dbReference type="EC" id="1.1.1.-" evidence="3"/>
<dbReference type="PRINTS" id="PR00081">
    <property type="entry name" value="GDHRDH"/>
</dbReference>
<dbReference type="PANTHER" id="PTHR42760:SF133">
    <property type="entry name" value="3-OXOACYL-[ACYL-CARRIER-PROTEIN] REDUCTASE"/>
    <property type="match status" value="1"/>
</dbReference>
<dbReference type="GO" id="GO:0004316">
    <property type="term" value="F:3-oxoacyl-[acyl-carrier-protein] reductase (NADPH) activity"/>
    <property type="evidence" value="ECO:0007669"/>
    <property type="project" value="UniProtKB-EC"/>
</dbReference>
<dbReference type="InterPro" id="IPR002347">
    <property type="entry name" value="SDR_fam"/>
</dbReference>
<dbReference type="AlphaFoldDB" id="A0A378TMY4"/>
<evidence type="ECO:0000256" key="2">
    <source>
        <dbReference type="ARBA" id="ARBA00023002"/>
    </source>
</evidence>
<protein>
    <submittedName>
        <fullName evidence="3">Short-chain dehydrogenase</fullName>
        <ecNumber evidence="3">1.1.1.-</ecNumber>
        <ecNumber evidence="3">1.1.1.100</ecNumber>
    </submittedName>
</protein>
<keyword evidence="2 3" id="KW-0560">Oxidoreductase</keyword>
<dbReference type="EMBL" id="UGQT01000001">
    <property type="protein sequence ID" value="STZ62148.1"/>
    <property type="molecule type" value="Genomic_DNA"/>
</dbReference>
<sequence length="250" mass="25985">MSGGIRLDGRRAVVTGGAKGIGAAISRQYAAAGARVAVWGRDRVALDAMAEEIGGVAVVCDVTSSDSVQAAAATTNEMLGGIDVLVANAGRPGEGVRYDEVDEATWDDVINTNLTGPWRCVTACVPGFKEQRHGKIILVSSLGAVAGMSRAPAYSAAKTGLLGLSRSTAAALARYNVQCNAVLPGWVETEMTVPELGNDDIRPRLAERSIARRHAQPDEIAGICVYLASSASDFHTADAIRVDGGYLMAV</sequence>
<accession>A0A378TMY4</accession>
<gene>
    <name evidence="3" type="primary">fabG_46</name>
    <name evidence="3" type="ORF">NCTC10821_05712</name>
</gene>
<dbReference type="InterPro" id="IPR036291">
    <property type="entry name" value="NAD(P)-bd_dom_sf"/>
</dbReference>
<dbReference type="EC" id="1.1.1.100" evidence="3"/>
<name>A0A378TMY4_9MYCO</name>
<reference evidence="3 4" key="1">
    <citation type="submission" date="2018-06" db="EMBL/GenBank/DDBJ databases">
        <authorList>
            <consortium name="Pathogen Informatics"/>
            <person name="Doyle S."/>
        </authorList>
    </citation>
    <scope>NUCLEOTIDE SEQUENCE [LARGE SCALE GENOMIC DNA]</scope>
    <source>
        <strain evidence="3 4">NCTC10821</strain>
    </source>
</reference>
<comment type="similarity">
    <text evidence="1">Belongs to the short-chain dehydrogenases/reductases (SDR) family.</text>
</comment>
<dbReference type="InterPro" id="IPR020904">
    <property type="entry name" value="Sc_DH/Rdtase_CS"/>
</dbReference>
<dbReference type="Pfam" id="PF13561">
    <property type="entry name" value="adh_short_C2"/>
    <property type="match status" value="1"/>
</dbReference>